<dbReference type="PANTHER" id="PTHR35526">
    <property type="entry name" value="ANTI-SIGMA-F FACTOR RSBW-RELATED"/>
    <property type="match status" value="1"/>
</dbReference>
<evidence type="ECO:0000313" key="2">
    <source>
        <dbReference type="Proteomes" id="UP000003824"/>
    </source>
</evidence>
<accession>D5ZWX3</accession>
<dbReference type="Gene3D" id="3.30.565.10">
    <property type="entry name" value="Histidine kinase-like ATPase, C-terminal domain"/>
    <property type="match status" value="1"/>
</dbReference>
<sequence length="87" mass="9493">MPHVIRRTGGTPTVRLMRDRALTIEVSDEATTSPHLRHARVQDEDGRGLLIVAPLAGRWGARCTPDGKVTWVEEALDSDEQPIPVGG</sequence>
<dbReference type="Proteomes" id="UP000003824">
    <property type="component" value="Unassembled WGS sequence"/>
</dbReference>
<name>D5ZWX3_STRV1</name>
<dbReference type="PANTHER" id="PTHR35526:SF3">
    <property type="entry name" value="ANTI-SIGMA-F FACTOR RSBW"/>
    <property type="match status" value="1"/>
</dbReference>
<dbReference type="EMBL" id="DS999641">
    <property type="protein sequence ID" value="EFE65083.2"/>
    <property type="molecule type" value="Genomic_DNA"/>
</dbReference>
<evidence type="ECO:0000313" key="1">
    <source>
        <dbReference type="EMBL" id="EFE65083.2"/>
    </source>
</evidence>
<organism evidence="1 2">
    <name type="scientific">Streptomyces viridosporus (strain ATCC 14672 / DSM 40746 / JCM 4963 / KCTC 9882 / NRRL B-12104 / FH 1290)</name>
    <name type="common">Streptomyces ghanaensis</name>
    <dbReference type="NCBI Taxonomy" id="566461"/>
    <lineage>
        <taxon>Bacteria</taxon>
        <taxon>Bacillati</taxon>
        <taxon>Actinomycetota</taxon>
        <taxon>Actinomycetes</taxon>
        <taxon>Kitasatosporales</taxon>
        <taxon>Streptomycetaceae</taxon>
        <taxon>Streptomyces</taxon>
    </lineage>
</organism>
<gene>
    <name evidence="1" type="ORF">SSFG_00337</name>
</gene>
<protein>
    <submittedName>
        <fullName evidence="1">Magnesium or manganese-dependent protein phosphatase</fullName>
    </submittedName>
</protein>
<dbReference type="CDD" id="cd16936">
    <property type="entry name" value="HATPase_RsbW-like"/>
    <property type="match status" value="1"/>
</dbReference>
<dbReference type="InterPro" id="IPR050267">
    <property type="entry name" value="Anti-sigma-factor_SerPK"/>
</dbReference>
<proteinExistence type="predicted"/>
<dbReference type="eggNOG" id="COG0642">
    <property type="taxonomic scope" value="Bacteria"/>
</dbReference>
<dbReference type="AlphaFoldDB" id="D5ZWX3"/>
<dbReference type="InterPro" id="IPR036890">
    <property type="entry name" value="HATPase_C_sf"/>
</dbReference>
<reference evidence="2" key="1">
    <citation type="submission" date="2008-12" db="EMBL/GenBank/DDBJ databases">
        <title>Annotation of Streptomyces ghanaensis ATCC 14672.</title>
        <authorList>
            <consortium name="The Broad Institute Genome Sequencing Platform"/>
            <consortium name="Broad Institute Microbial Sequencing Center"/>
            <person name="Fischbach M."/>
            <person name="Ward D."/>
            <person name="Young S."/>
            <person name="Kodira C.D."/>
            <person name="Zeng Q."/>
            <person name="Koehrsen M."/>
            <person name="Godfrey P."/>
            <person name="Alvarado L."/>
            <person name="Berlin A.M."/>
            <person name="Borenstein D."/>
            <person name="Chen Z."/>
            <person name="Engels R."/>
            <person name="Freedman E."/>
            <person name="Gellesch M."/>
            <person name="Goldberg J."/>
            <person name="Griggs A."/>
            <person name="Gujja S."/>
            <person name="Heiman D.I."/>
            <person name="Hepburn T.A."/>
            <person name="Howarth C."/>
            <person name="Jen D."/>
            <person name="Larson L."/>
            <person name="Lewis B."/>
            <person name="Mehta T."/>
            <person name="Park D."/>
            <person name="Pearson M."/>
            <person name="Roberts A."/>
            <person name="Saif S."/>
            <person name="Shea T.D."/>
            <person name="Shenoy N."/>
            <person name="Sisk P."/>
            <person name="Stolte C."/>
            <person name="Sykes S.N."/>
            <person name="Walk T."/>
            <person name="White J."/>
            <person name="Yandava C."/>
            <person name="Straight P."/>
            <person name="Clardy J."/>
            <person name="Hung D."/>
            <person name="Kolter R."/>
            <person name="Mekalanos J."/>
            <person name="Walker S."/>
            <person name="Walsh C.T."/>
            <person name="Wieland B.L.C."/>
            <person name="Ilzarbe M."/>
            <person name="Galagan J."/>
            <person name="Nusbaum C."/>
            <person name="Birren B."/>
        </authorList>
    </citation>
    <scope>NUCLEOTIDE SEQUENCE [LARGE SCALE GENOMIC DNA]</scope>
    <source>
        <strain evidence="2">ATCC 14672 / DSM 40746 / JCM 4963 / KCTC 9882 / NRRL B-12104 / FH 1290</strain>
    </source>
</reference>